<accession>A0A078AMI1</accession>
<dbReference type="InterPro" id="IPR016024">
    <property type="entry name" value="ARM-type_fold"/>
</dbReference>
<protein>
    <recommendedName>
        <fullName evidence="3">Armadillo-type fold</fullName>
    </recommendedName>
</protein>
<name>A0A078AMI1_STYLE</name>
<evidence type="ECO:0008006" key="3">
    <source>
        <dbReference type="Google" id="ProtNLM"/>
    </source>
</evidence>
<gene>
    <name evidence="1" type="primary">Contig8382.g8942</name>
    <name evidence="1" type="ORF">STYLEM_11088</name>
</gene>
<dbReference type="InParanoid" id="A0A078AMI1"/>
<dbReference type="InterPro" id="IPR000225">
    <property type="entry name" value="Armadillo"/>
</dbReference>
<sequence length="1238" mass="142947">MESDQLIENLKISLREIGLEKFQIQDLQSERSCEFLTKLANLLFKTPAKVVQQLFKDLDIAKDLQILLGKVFKEVLKIGDDFLSQVEVKVQQSDQNELGANLMRKVTYNCLQFISIFGHLLDYLVYDSYKLENALETFSKSKSLMKLVLSLMLEAQKIQTIQRQLLYLFPSSKRSQSRDDDSRIILNYAKVLFNLIINPNNIFKQQFVEEQGIYIIKKILKKSYMESELEIYFYCLGIIPPIIITYPSQAQQFLDNAYMDLLQEQLIGFYEDTQYLHIASPLLLAIKALVSKSNQLKEEFMKSTQSLEVIFEIAADSYGQPSLKNIYISSVILLCECGFEAFAQSVVPVKIQALQQRYGQDSGEAGADIKLKEQMNRLNEKIEKFKVYQRDYNVHDQALKNLRNNIFDDDQLEKALQDLNKIWTKSLITRSFFITNYGNLDQLMQCLKNLDESVMLNSCKCLITILSKEEGAQDLFLRHRGIQILKNCLQDYNIDIKKCSLSIMCNLVLLKEEVKFEIFDNGVIELCIHNIDKYPEDDIDAETLCLSLNLVSQVVLKQPKIQEHIIAKSGLNKIVMQLKILLDQFQRKQEQNIKVQLEIFDKICLAIINIVYGNKQTQDLLRSELQIFNPLINFLTKSVENLGQSPIYNQDSIYNILNLLVNAIDTNKTTQEYLIKTFKCYDIMKALLTQNSSLRINGLSALLLSHLVWTNVDGQAIFSTREILKRLIFLMDFNQLINEGEAEAPIESLMEVSFYALLSLINLSHENLICQQLVNKMGGLSVILKQLKSPSFDPKKTACFCLGNLIQNNQENVNELLKLDGVSVLVNLINDEEDDDLSNKSYQCLEYMGSQAVIELAKQTKTIVEKREKMWRYGNCIMLDVFNNRERHVFLKALTESETLPSLREFGPQDQDDIIDLKSLEKLEKILPVLNGLVYLKSENREALQKDVGLLKNLFDIFKYQLPIEIHENALYALLNIIIESPKQLKEQMINSGFFTSLICFIEDLHQLEFQILRSAQKFIICDYGIKVNYQEEEALQKEEKTIEEIQPTVFEAKLYEYYNTTEKMFYIDLSKNDGSKRLVEGRQFQGLGLKKSEVIKHLEDLRALGYSIINNVVIGNAKLAFNLVKLIFKNLPRLVMKDVMILPNVLEKAQQTNTSIEVLDYSENLWDESLDLLLNLINIKQVYEVFREVGGMDIEYLENLRTQCEQYQLESNQSAQQKSKTIIGKITQVINDIKQIN</sequence>
<organism evidence="1 2">
    <name type="scientific">Stylonychia lemnae</name>
    <name type="common">Ciliate</name>
    <dbReference type="NCBI Taxonomy" id="5949"/>
    <lineage>
        <taxon>Eukaryota</taxon>
        <taxon>Sar</taxon>
        <taxon>Alveolata</taxon>
        <taxon>Ciliophora</taxon>
        <taxon>Intramacronucleata</taxon>
        <taxon>Spirotrichea</taxon>
        <taxon>Stichotrichia</taxon>
        <taxon>Sporadotrichida</taxon>
        <taxon>Oxytrichidae</taxon>
        <taxon>Stylonychinae</taxon>
        <taxon>Stylonychia</taxon>
    </lineage>
</organism>
<keyword evidence="2" id="KW-1185">Reference proteome</keyword>
<evidence type="ECO:0000313" key="2">
    <source>
        <dbReference type="Proteomes" id="UP000039865"/>
    </source>
</evidence>
<proteinExistence type="predicted"/>
<dbReference type="AlphaFoldDB" id="A0A078AMI1"/>
<dbReference type="EMBL" id="CCKQ01010534">
    <property type="protein sequence ID" value="CDW82063.1"/>
    <property type="molecule type" value="Genomic_DNA"/>
</dbReference>
<evidence type="ECO:0000313" key="1">
    <source>
        <dbReference type="EMBL" id="CDW82063.1"/>
    </source>
</evidence>
<dbReference type="Proteomes" id="UP000039865">
    <property type="component" value="Unassembled WGS sequence"/>
</dbReference>
<dbReference type="InterPro" id="IPR011989">
    <property type="entry name" value="ARM-like"/>
</dbReference>
<dbReference type="Gene3D" id="1.25.10.10">
    <property type="entry name" value="Leucine-rich Repeat Variant"/>
    <property type="match status" value="2"/>
</dbReference>
<dbReference type="SMART" id="SM00185">
    <property type="entry name" value="ARM"/>
    <property type="match status" value="3"/>
</dbReference>
<dbReference type="InterPro" id="IPR043379">
    <property type="entry name" value="ANKAR"/>
</dbReference>
<dbReference type="PANTHER" id="PTHR46464">
    <property type="entry name" value="ANK_REP_REGION DOMAIN-CONTAINING PROTEIN"/>
    <property type="match status" value="1"/>
</dbReference>
<reference evidence="1 2" key="1">
    <citation type="submission" date="2014-06" db="EMBL/GenBank/DDBJ databases">
        <authorList>
            <person name="Swart Estienne"/>
        </authorList>
    </citation>
    <scope>NUCLEOTIDE SEQUENCE [LARGE SCALE GENOMIC DNA]</scope>
    <source>
        <strain evidence="1 2">130c</strain>
    </source>
</reference>
<dbReference type="PANTHER" id="PTHR46464:SF2">
    <property type="entry name" value="ANKYRIN AND ARMADILLO REPEAT-CONTAINING PROTEIN"/>
    <property type="match status" value="1"/>
</dbReference>
<dbReference type="SUPFAM" id="SSF48371">
    <property type="entry name" value="ARM repeat"/>
    <property type="match status" value="3"/>
</dbReference>
<dbReference type="OrthoDB" id="10250458at2759"/>